<feature type="domain" description="ABC transmembrane type-1" evidence="10">
    <location>
        <begin position="25"/>
        <end position="225"/>
    </location>
</feature>
<evidence type="ECO:0000256" key="6">
    <source>
        <dbReference type="ARBA" id="ARBA00022692"/>
    </source>
</evidence>
<evidence type="ECO:0000256" key="2">
    <source>
        <dbReference type="ARBA" id="ARBA00010072"/>
    </source>
</evidence>
<dbReference type="PROSITE" id="PS50928">
    <property type="entry name" value="ABC_TM1"/>
    <property type="match status" value="1"/>
</dbReference>
<dbReference type="Pfam" id="PF00528">
    <property type="entry name" value="BPD_transp_1"/>
    <property type="match status" value="1"/>
</dbReference>
<dbReference type="GO" id="GO:0022857">
    <property type="term" value="F:transmembrane transporter activity"/>
    <property type="evidence" value="ECO:0007669"/>
    <property type="project" value="InterPro"/>
</dbReference>
<keyword evidence="3 9" id="KW-0813">Transport</keyword>
<dbReference type="InterPro" id="IPR010065">
    <property type="entry name" value="AA_ABC_transptr_permease_3TM"/>
</dbReference>
<dbReference type="GO" id="GO:0043190">
    <property type="term" value="C:ATP-binding cassette (ABC) transporter complex"/>
    <property type="evidence" value="ECO:0007669"/>
    <property type="project" value="InterPro"/>
</dbReference>
<organism evidence="11 12">
    <name type="scientific">Oharaeibacter diazotrophicus</name>
    <dbReference type="NCBI Taxonomy" id="1920512"/>
    <lineage>
        <taxon>Bacteria</taxon>
        <taxon>Pseudomonadati</taxon>
        <taxon>Pseudomonadota</taxon>
        <taxon>Alphaproteobacteria</taxon>
        <taxon>Hyphomicrobiales</taxon>
        <taxon>Pleomorphomonadaceae</taxon>
        <taxon>Oharaeibacter</taxon>
    </lineage>
</organism>
<dbReference type="CDD" id="cd06261">
    <property type="entry name" value="TM_PBP2"/>
    <property type="match status" value="1"/>
</dbReference>
<evidence type="ECO:0000256" key="9">
    <source>
        <dbReference type="RuleBase" id="RU363032"/>
    </source>
</evidence>
<dbReference type="RefSeq" id="WP_126538714.1">
    <property type="nucleotide sequence ID" value="NZ_BSPM01000007.1"/>
</dbReference>
<gene>
    <name evidence="11" type="ORF">EDD54_4060</name>
</gene>
<dbReference type="InterPro" id="IPR000515">
    <property type="entry name" value="MetI-like"/>
</dbReference>
<dbReference type="AlphaFoldDB" id="A0A4V3CVK3"/>
<keyword evidence="4" id="KW-1003">Cell membrane</keyword>
<dbReference type="NCBIfam" id="TIGR01726">
    <property type="entry name" value="HEQRo_perm_3TM"/>
    <property type="match status" value="1"/>
</dbReference>
<dbReference type="InterPro" id="IPR035906">
    <property type="entry name" value="MetI-like_sf"/>
</dbReference>
<evidence type="ECO:0000313" key="12">
    <source>
        <dbReference type="Proteomes" id="UP000294547"/>
    </source>
</evidence>
<reference evidence="11 12" key="1">
    <citation type="submission" date="2019-03" db="EMBL/GenBank/DDBJ databases">
        <title>Genomic Encyclopedia of Type Strains, Phase IV (KMG-IV): sequencing the most valuable type-strain genomes for metagenomic binning, comparative biology and taxonomic classification.</title>
        <authorList>
            <person name="Goeker M."/>
        </authorList>
    </citation>
    <scope>NUCLEOTIDE SEQUENCE [LARGE SCALE GENOMIC DNA]</scope>
    <source>
        <strain evidence="11 12">DSM 102969</strain>
    </source>
</reference>
<comment type="subcellular location">
    <subcellularLocation>
        <location evidence="1">Cell inner membrane</location>
        <topology evidence="1">Multi-pass membrane protein</topology>
    </subcellularLocation>
    <subcellularLocation>
        <location evidence="9">Cell membrane</location>
        <topology evidence="9">Multi-pass membrane protein</topology>
    </subcellularLocation>
</comment>
<evidence type="ECO:0000256" key="5">
    <source>
        <dbReference type="ARBA" id="ARBA00022519"/>
    </source>
</evidence>
<evidence type="ECO:0000256" key="3">
    <source>
        <dbReference type="ARBA" id="ARBA00022448"/>
    </source>
</evidence>
<keyword evidence="7 9" id="KW-1133">Transmembrane helix</keyword>
<dbReference type="PANTHER" id="PTHR30133:SF2">
    <property type="entry name" value="ARGININE ABC TRANSPORTER PERMEASE PROTEIN ARTQ"/>
    <property type="match status" value="1"/>
</dbReference>
<comment type="similarity">
    <text evidence="2">Belongs to the binding-protein-dependent transport system permease family. HisMQ subfamily.</text>
</comment>
<dbReference type="SUPFAM" id="SSF161098">
    <property type="entry name" value="MetI-like"/>
    <property type="match status" value="1"/>
</dbReference>
<evidence type="ECO:0000256" key="8">
    <source>
        <dbReference type="ARBA" id="ARBA00023136"/>
    </source>
</evidence>
<evidence type="ECO:0000256" key="4">
    <source>
        <dbReference type="ARBA" id="ARBA00022475"/>
    </source>
</evidence>
<keyword evidence="12" id="KW-1185">Reference proteome</keyword>
<feature type="transmembrane region" description="Helical" evidence="9">
    <location>
        <begin position="205"/>
        <end position="228"/>
    </location>
</feature>
<evidence type="ECO:0000256" key="1">
    <source>
        <dbReference type="ARBA" id="ARBA00004429"/>
    </source>
</evidence>
<keyword evidence="5" id="KW-0997">Cell inner membrane</keyword>
<name>A0A4V3CVK3_9HYPH</name>
<accession>A0A4V3CVK3</accession>
<comment type="caution">
    <text evidence="11">The sequence shown here is derived from an EMBL/GenBank/DDBJ whole genome shotgun (WGS) entry which is preliminary data.</text>
</comment>
<dbReference type="Gene3D" id="1.10.3720.10">
    <property type="entry name" value="MetI-like"/>
    <property type="match status" value="1"/>
</dbReference>
<dbReference type="OrthoDB" id="9815029at2"/>
<dbReference type="PANTHER" id="PTHR30133">
    <property type="entry name" value="CATIONIC AMINO ACID TRANSPORTER, MEMBRANE COMPONENT"/>
    <property type="match status" value="1"/>
</dbReference>
<dbReference type="InterPro" id="IPR051613">
    <property type="entry name" value="ABC_transp_permease_HisMQ"/>
</dbReference>
<dbReference type="Proteomes" id="UP000294547">
    <property type="component" value="Unassembled WGS sequence"/>
</dbReference>
<keyword evidence="6 9" id="KW-0812">Transmembrane</keyword>
<feature type="transmembrane region" description="Helical" evidence="9">
    <location>
        <begin position="20"/>
        <end position="49"/>
    </location>
</feature>
<sequence length="239" mass="24737">MKPTDPFVLLGFGEGGWGATMLAGTLVTVEIAVLSYLVGCLIGLVAAWAKLRGPRPLALAAEGYTTVVQGLPDILVILIVYYGGTSAIRDLVGLIAPGTTVEIDAFAAGVASLGLICGSYATEIFRAAFLAVPKGQVEAATSLGLRPAQLFRLVVAPQALRRALPPLGNMWLVTLKDAALVSVVGLRDLVGVAASGAAYSRQPFTFYMAVATVFFVLSTISMLGLAALERRSARAGAQG</sequence>
<evidence type="ECO:0000259" key="10">
    <source>
        <dbReference type="PROSITE" id="PS50928"/>
    </source>
</evidence>
<protein>
    <submittedName>
        <fullName evidence="11">Amino acid ABC transporter membrane protein 1 (PAAT family)</fullName>
    </submittedName>
</protein>
<keyword evidence="8 9" id="KW-0472">Membrane</keyword>
<proteinExistence type="inferred from homology"/>
<evidence type="ECO:0000313" key="11">
    <source>
        <dbReference type="EMBL" id="TDP82788.1"/>
    </source>
</evidence>
<evidence type="ECO:0000256" key="7">
    <source>
        <dbReference type="ARBA" id="ARBA00022989"/>
    </source>
</evidence>
<dbReference type="EMBL" id="SNXY01000010">
    <property type="protein sequence ID" value="TDP82788.1"/>
    <property type="molecule type" value="Genomic_DNA"/>
</dbReference>